<dbReference type="KEGG" id="vg:80540927"/>
<evidence type="ECO:0000313" key="2">
    <source>
        <dbReference type="Proteomes" id="UP001161669"/>
    </source>
</evidence>
<reference evidence="2" key="1">
    <citation type="journal article" date="2019" name="J. Virol.">
        <title>Medusavirus, a novel large DNA virus discovered from hot spring water.</title>
        <authorList>
            <person name="Yoshikawa G."/>
            <person name="Blanc-Mathieu R."/>
            <person name="Song C."/>
            <person name="Kayama Y."/>
            <person name="Mochizuki T."/>
            <person name="Murata K."/>
            <person name="Ogata H."/>
            <person name="Takemura M."/>
        </authorList>
    </citation>
    <scope>NUCLEOTIDE SEQUENCE [LARGE SCALE GENOMIC DNA]</scope>
</reference>
<evidence type="ECO:0000313" key="1">
    <source>
        <dbReference type="EMBL" id="BBI30575.1"/>
    </source>
</evidence>
<organism evidence="1 2">
    <name type="scientific">Acanthamoeba castellanii medusavirus J1</name>
    <dbReference type="NCBI Taxonomy" id="3114988"/>
    <lineage>
        <taxon>Viruses</taxon>
        <taxon>Varidnaviria</taxon>
        <taxon>Bamfordvirae</taxon>
        <taxon>Nucleocytoviricota</taxon>
        <taxon>Megaviricetes</taxon>
        <taxon>Mamonoviridae</taxon>
        <taxon>Medusavirus</taxon>
        <taxon>Medusavirus medusae</taxon>
    </lineage>
</organism>
<dbReference type="EMBL" id="AP018495">
    <property type="protein sequence ID" value="BBI30575.1"/>
    <property type="molecule type" value="Genomic_DNA"/>
</dbReference>
<sequence length="202" mass="22448">MQLLSPSLATQYVDNSPAVVAEKIMRHGSAELDSSFTCNDPTDVLHGSGFRVFMARGTRGTQPENLFSECDALVTNDGDGDGREPITFEGARGLPHKYRGLIWNKHTVGRNTLGVVRVLPKHRKRILERIRREHIAAVERRESLLDSFIKPGQGPTPTAIVEELIDEVILARNALEIQAQSFFDKRQRTLTQTGIVSTKFGA</sequence>
<protein>
    <submittedName>
        <fullName evidence="1">Uncharacterized protein</fullName>
    </submittedName>
</protein>
<dbReference type="Proteomes" id="UP001161669">
    <property type="component" value="Segment"/>
</dbReference>
<accession>A0A3T1CXS4</accession>
<keyword evidence="2" id="KW-1185">Reference proteome</keyword>
<name>A0A3T1CXS4_9VIRU</name>
<proteinExistence type="predicted"/>